<feature type="non-terminal residue" evidence="2">
    <location>
        <position position="24"/>
    </location>
</feature>
<evidence type="ECO:0000313" key="2">
    <source>
        <dbReference type="EMBL" id="CAA9319185.1"/>
    </source>
</evidence>
<name>A0A6J4KYW9_9CHLR</name>
<protein>
    <submittedName>
        <fullName evidence="2">Uncharacterized protein</fullName>
    </submittedName>
</protein>
<feature type="non-terminal residue" evidence="2">
    <location>
        <position position="1"/>
    </location>
</feature>
<evidence type="ECO:0000256" key="1">
    <source>
        <dbReference type="SAM" id="MobiDB-lite"/>
    </source>
</evidence>
<accession>A0A6J4KYW9</accession>
<organism evidence="2">
    <name type="scientific">uncultured Chloroflexia bacterium</name>
    <dbReference type="NCBI Taxonomy" id="1672391"/>
    <lineage>
        <taxon>Bacteria</taxon>
        <taxon>Bacillati</taxon>
        <taxon>Chloroflexota</taxon>
        <taxon>Chloroflexia</taxon>
        <taxon>environmental samples</taxon>
    </lineage>
</organism>
<gene>
    <name evidence="2" type="ORF">AVDCRST_MAG93-5663</name>
</gene>
<proteinExistence type="predicted"/>
<sequence>TPRRPQSTCRLWARRPASSPGPRG</sequence>
<dbReference type="EMBL" id="CADCTR010001911">
    <property type="protein sequence ID" value="CAA9319185.1"/>
    <property type="molecule type" value="Genomic_DNA"/>
</dbReference>
<reference evidence="2" key="1">
    <citation type="submission" date="2020-02" db="EMBL/GenBank/DDBJ databases">
        <authorList>
            <person name="Meier V. D."/>
        </authorList>
    </citation>
    <scope>NUCLEOTIDE SEQUENCE</scope>
    <source>
        <strain evidence="2">AVDCRST_MAG93</strain>
    </source>
</reference>
<dbReference type="AlphaFoldDB" id="A0A6J4KYW9"/>
<feature type="region of interest" description="Disordered" evidence="1">
    <location>
        <begin position="1"/>
        <end position="24"/>
    </location>
</feature>